<name>A0ACC2PLC9_9HYME</name>
<dbReference type="EMBL" id="CM056741">
    <property type="protein sequence ID" value="KAJ8683883.1"/>
    <property type="molecule type" value="Genomic_DNA"/>
</dbReference>
<proteinExistence type="predicted"/>
<accession>A0ACC2PLC9</accession>
<keyword evidence="2" id="KW-1185">Reference proteome</keyword>
<evidence type="ECO:0000313" key="1">
    <source>
        <dbReference type="EMBL" id="KAJ8683883.1"/>
    </source>
</evidence>
<protein>
    <submittedName>
        <fullName evidence="1">Uncharacterized protein</fullName>
    </submittedName>
</protein>
<sequence length="730" mass="78960">MKYPWRYFNGTFAPQESAKTIKLLVPTGVFSYSDDYISDPTSHHGADDRRDKNENTATSAKRKNLRGTVSKLFNTSQDAGRPQKSAIDPVIESPVSAAKKRKLDELTAGEKRVRGTRNPDPNTQETRTPEGGTRDKPIKAAAAVIESSVQICKSTNANAMHHVYGEYRSPARRWLAGAPGGWWPSDQDASSDEEIADSSPRRSYHLDDDGRQTPCALASYGSVDDDEPQSSPLRHGPRAPEVASPILPHGSRSYSSNEDSDAVILERSFGSLSTLALASDSEREAQYAPTKGASSSSGYGSAAEDDERTSRDESPHPSQQHEGRDNSPPTIARRRRTRAERAARNAAWARSVTAEPAIEVIDLTQDSDNSDSSSSTYHLDDMDWEEYRVLCKVFERTKEPEDGKALLKVVREEITRGFGRRRAQYWRDNKKRQLILQARQEAEEAVRFMDEMAGQPAPMPGTSKGKGAKRKKSSTPSLAKRQAIGAVPQTAEEQALSVQPANLGAAPASIEHRAENEMDRPMAASTPFTFALERAGLIGAPIADASNADRVIAAASNSIAPATTTSENGGNSVPSESGSDTTDHAAHAVVASTSSGLAPPVQNMQAIMWLASPAAFLTRQTMDLDLSSLFSYMPPMASPAAGIRASASAAPSADMPPLTLEELDDEINASLGIPPTPATPAHLRDEQSNWNEDGREHRVEMLPLTTSASIRMRIVRNDGPSSTTTNDDSS</sequence>
<evidence type="ECO:0000313" key="2">
    <source>
        <dbReference type="Proteomes" id="UP001239111"/>
    </source>
</evidence>
<reference evidence="1" key="1">
    <citation type="submission" date="2023-04" db="EMBL/GenBank/DDBJ databases">
        <title>A chromosome-level genome assembly of the parasitoid wasp Eretmocerus hayati.</title>
        <authorList>
            <person name="Zhong Y."/>
            <person name="Liu S."/>
            <person name="Liu Y."/>
        </authorList>
    </citation>
    <scope>NUCLEOTIDE SEQUENCE</scope>
    <source>
        <strain evidence="1">ZJU_SS_LIU_2023</strain>
    </source>
</reference>
<dbReference type="Proteomes" id="UP001239111">
    <property type="component" value="Chromosome 1"/>
</dbReference>
<gene>
    <name evidence="1" type="ORF">QAD02_019675</name>
</gene>
<organism evidence="1 2">
    <name type="scientific">Eretmocerus hayati</name>
    <dbReference type="NCBI Taxonomy" id="131215"/>
    <lineage>
        <taxon>Eukaryota</taxon>
        <taxon>Metazoa</taxon>
        <taxon>Ecdysozoa</taxon>
        <taxon>Arthropoda</taxon>
        <taxon>Hexapoda</taxon>
        <taxon>Insecta</taxon>
        <taxon>Pterygota</taxon>
        <taxon>Neoptera</taxon>
        <taxon>Endopterygota</taxon>
        <taxon>Hymenoptera</taxon>
        <taxon>Apocrita</taxon>
        <taxon>Proctotrupomorpha</taxon>
        <taxon>Chalcidoidea</taxon>
        <taxon>Aphelinidae</taxon>
        <taxon>Aphelininae</taxon>
        <taxon>Eretmocerus</taxon>
    </lineage>
</organism>
<comment type="caution">
    <text evidence="1">The sequence shown here is derived from an EMBL/GenBank/DDBJ whole genome shotgun (WGS) entry which is preliminary data.</text>
</comment>